<accession>A0A421G936</accession>
<feature type="region of interest" description="Disordered" evidence="1">
    <location>
        <begin position="1"/>
        <end position="61"/>
    </location>
</feature>
<name>A0A421G936_9STRA</name>
<dbReference type="EMBL" id="MBAD02000278">
    <property type="protein sequence ID" value="RLN70222.1"/>
    <property type="molecule type" value="Genomic_DNA"/>
</dbReference>
<feature type="compositionally biased region" description="Basic residues" evidence="1">
    <location>
        <begin position="604"/>
        <end position="615"/>
    </location>
</feature>
<protein>
    <recommendedName>
        <fullName evidence="4">JmjC domain-containing protein</fullName>
    </recommendedName>
</protein>
<dbReference type="Gene3D" id="2.60.120.650">
    <property type="entry name" value="Cupin"/>
    <property type="match status" value="1"/>
</dbReference>
<comment type="caution">
    <text evidence="2">The sequence shown here is derived from an EMBL/GenBank/DDBJ whole genome shotgun (WGS) entry which is preliminary data.</text>
</comment>
<evidence type="ECO:0000313" key="2">
    <source>
        <dbReference type="EMBL" id="RLN70222.1"/>
    </source>
</evidence>
<organism evidence="2 3">
    <name type="scientific">Phytophthora kernoviae</name>
    <dbReference type="NCBI Taxonomy" id="325452"/>
    <lineage>
        <taxon>Eukaryota</taxon>
        <taxon>Sar</taxon>
        <taxon>Stramenopiles</taxon>
        <taxon>Oomycota</taxon>
        <taxon>Peronosporomycetes</taxon>
        <taxon>Peronosporales</taxon>
        <taxon>Peronosporaceae</taxon>
        <taxon>Phytophthora</taxon>
    </lineage>
</organism>
<gene>
    <name evidence="2" type="ORF">BBJ29_001740</name>
</gene>
<dbReference type="AlphaFoldDB" id="A0A421G936"/>
<feature type="compositionally biased region" description="Basic and acidic residues" evidence="1">
    <location>
        <begin position="34"/>
        <end position="48"/>
    </location>
</feature>
<evidence type="ECO:0000313" key="3">
    <source>
        <dbReference type="Proteomes" id="UP000284657"/>
    </source>
</evidence>
<reference evidence="2 3" key="1">
    <citation type="submission" date="2018-07" db="EMBL/GenBank/DDBJ databases">
        <title>Genome sequencing of oomycete isolates from Chile give support for New Zealand origin for Phytophthora kernoviae and make available the first Nothophytophthora sp. genome.</title>
        <authorList>
            <person name="Studholme D.J."/>
            <person name="Sanfuentes E."/>
            <person name="Panda P."/>
            <person name="Hill R."/>
            <person name="Sambles C."/>
            <person name="Grant M."/>
            <person name="Williams N.M."/>
            <person name="Mcdougal R.L."/>
        </authorList>
    </citation>
    <scope>NUCLEOTIDE SEQUENCE [LARGE SCALE GENOMIC DNA]</scope>
    <source>
        <strain evidence="2">Chile7</strain>
    </source>
</reference>
<feature type="region of interest" description="Disordered" evidence="1">
    <location>
        <begin position="580"/>
        <end position="615"/>
    </location>
</feature>
<evidence type="ECO:0008006" key="4">
    <source>
        <dbReference type="Google" id="ProtNLM"/>
    </source>
</evidence>
<proteinExistence type="predicted"/>
<dbReference type="Proteomes" id="UP000284657">
    <property type="component" value="Unassembled WGS sequence"/>
</dbReference>
<sequence>MEDEDEAMDEDHSFDYVPEEALDSCDSGSYVQAEAKEDVGVGQEESKEISPPGHDLTSGGTVDMGVSPTGDTFSMEKLSIKQHVIIQNTVIVEEYAKTKVQGITREDTPSKVPGILQAPIAAATSSGLTASVDSFTHKETAVGKAGTTKSKVANYPGEGAEEQEGHNAMDISPVAMGELPNESPHEQEYPHLSKHIPFVGHESLSRFQALIKDNVTGLRHLSVQDLLDAVDSMDDPATVIRVHFSGVRRTGEDKLDSAWKAKARDLEDYPLRFSAPRSVAEYFILPLAKQLGLEYAMHQHTAKFVSCPQTGTILDWRFHKTETVVFQLRGKTLWKTKMGPAHHPVRCFHPESWRLEDVSELSKVHRVASMSRSALSSLALPFDDVRIFDGRESDSDNASLGMIASTEQLQEYILKPGSVVYLPAGMWFETETKGKNSLWLEVQLAPVASGMVALSALMQLAWRDDKFRIGLSLHPGSRNGANSARQCMEGCLQALRHRLASLEASDLLPEYMFTDDLRELVADGAIIDTSESPMSMRIEVDLRNPRLKVKHVKVFKESRYRVNPVAVLMNVDEIPYLDRRDETSGNDAAAMSPPTLHRTLNKTPKPKPKPKPKRRQVLRALAHADEHVYVLDELFGNHEFRSRLHAKITCSSDQAKMIEWLRSRGTELFNVEDFSRGNGWALRLNKSVAQCEEVARQVLRFLCLVGYVSHVKPL</sequence>
<evidence type="ECO:0000256" key="1">
    <source>
        <dbReference type="SAM" id="MobiDB-lite"/>
    </source>
</evidence>